<dbReference type="EMBL" id="MU855633">
    <property type="protein sequence ID" value="KAK3900835.1"/>
    <property type="molecule type" value="Genomic_DNA"/>
</dbReference>
<dbReference type="PANTHER" id="PTHR21569">
    <property type="entry name" value="RIBOSOMAL PROTEIN S9"/>
    <property type="match status" value="1"/>
</dbReference>
<evidence type="ECO:0000313" key="9">
    <source>
        <dbReference type="Proteomes" id="UP001303889"/>
    </source>
</evidence>
<keyword evidence="3 6" id="KW-0687">Ribonucleoprotein</keyword>
<dbReference type="InterPro" id="IPR020574">
    <property type="entry name" value="Ribosomal_uS9_CS"/>
</dbReference>
<accession>A0AAN6MHA2</accession>
<reference evidence="8" key="1">
    <citation type="journal article" date="2023" name="Mol. Phylogenet. Evol.">
        <title>Genome-scale phylogeny and comparative genomics of the fungal order Sordariales.</title>
        <authorList>
            <person name="Hensen N."/>
            <person name="Bonometti L."/>
            <person name="Westerberg I."/>
            <person name="Brannstrom I.O."/>
            <person name="Guillou S."/>
            <person name="Cros-Aarteil S."/>
            <person name="Calhoun S."/>
            <person name="Haridas S."/>
            <person name="Kuo A."/>
            <person name="Mondo S."/>
            <person name="Pangilinan J."/>
            <person name="Riley R."/>
            <person name="LaButti K."/>
            <person name="Andreopoulos B."/>
            <person name="Lipzen A."/>
            <person name="Chen C."/>
            <person name="Yan M."/>
            <person name="Daum C."/>
            <person name="Ng V."/>
            <person name="Clum A."/>
            <person name="Steindorff A."/>
            <person name="Ohm R.A."/>
            <person name="Martin F."/>
            <person name="Silar P."/>
            <person name="Natvig D.O."/>
            <person name="Lalanne C."/>
            <person name="Gautier V."/>
            <person name="Ament-Velasquez S.L."/>
            <person name="Kruys A."/>
            <person name="Hutchinson M.I."/>
            <person name="Powell A.J."/>
            <person name="Barry K."/>
            <person name="Miller A.N."/>
            <person name="Grigoriev I.V."/>
            <person name="Debuchy R."/>
            <person name="Gladieux P."/>
            <person name="Hiltunen Thoren M."/>
            <person name="Johannesson H."/>
        </authorList>
    </citation>
    <scope>NUCLEOTIDE SEQUENCE</scope>
    <source>
        <strain evidence="8">CBS 103.79</strain>
    </source>
</reference>
<evidence type="ECO:0000256" key="1">
    <source>
        <dbReference type="ARBA" id="ARBA00005251"/>
    </source>
</evidence>
<dbReference type="Proteomes" id="UP001303889">
    <property type="component" value="Unassembled WGS sequence"/>
</dbReference>
<evidence type="ECO:0000256" key="4">
    <source>
        <dbReference type="ARBA" id="ARBA00039318"/>
    </source>
</evidence>
<evidence type="ECO:0000256" key="5">
    <source>
        <dbReference type="ARBA" id="ARBA00042623"/>
    </source>
</evidence>
<feature type="compositionally biased region" description="Basic residues" evidence="7">
    <location>
        <begin position="316"/>
        <end position="334"/>
    </location>
</feature>
<evidence type="ECO:0000256" key="6">
    <source>
        <dbReference type="RuleBase" id="RU003815"/>
    </source>
</evidence>
<proteinExistence type="inferred from homology"/>
<dbReference type="GO" id="GO:0003735">
    <property type="term" value="F:structural constituent of ribosome"/>
    <property type="evidence" value="ECO:0007669"/>
    <property type="project" value="InterPro"/>
</dbReference>
<dbReference type="InterPro" id="IPR020568">
    <property type="entry name" value="Ribosomal_Su5_D2-typ_SF"/>
</dbReference>
<sequence>MMASPTPGLTAALRGVSKTLRRTSGQPLEQHFQTLRLGPAAVVPGRRRCMATETIETTRSDQPGAPANAKSDDRPQRAPSNTDLLQRYNFPKHARPLPVSRSYFCRTPTFTDRYIKIHKLSVAYDHLPRNSLQHAERVSWKSLDDVKQSFAEPVKATDYADCLRLIKVLHRILPSLCPPEVTEALQDFRRDTQDNRNVANPIPVDPHGRALGVGRRKSSTASAFVVEGDGQVLVNGKSLVDYFGRVHDRESAIWALHSTDRISKYNVWARVQGGGTTGQAEALTLAIAKALITHEPALKPALRRAGCITRDPRTVERKKHGHVKARKSPTWVKR</sequence>
<keyword evidence="9" id="KW-1185">Reference proteome</keyword>
<gene>
    <name evidence="8" type="ORF">C8A05DRAFT_16905</name>
</gene>
<feature type="region of interest" description="Disordered" evidence="7">
    <location>
        <begin position="315"/>
        <end position="334"/>
    </location>
</feature>
<feature type="region of interest" description="Disordered" evidence="7">
    <location>
        <begin position="53"/>
        <end position="81"/>
    </location>
</feature>
<name>A0AAN6MHA2_9PEZI</name>
<dbReference type="NCBIfam" id="NF001099">
    <property type="entry name" value="PRK00132.1"/>
    <property type="match status" value="1"/>
</dbReference>
<dbReference type="InterPro" id="IPR000754">
    <property type="entry name" value="Ribosomal_uS9"/>
</dbReference>
<dbReference type="AlphaFoldDB" id="A0AAN6MHA2"/>
<evidence type="ECO:0000256" key="3">
    <source>
        <dbReference type="ARBA" id="ARBA00023274"/>
    </source>
</evidence>
<dbReference type="InterPro" id="IPR014721">
    <property type="entry name" value="Ribsml_uS5_D2-typ_fold_subgr"/>
</dbReference>
<dbReference type="GO" id="GO:0003723">
    <property type="term" value="F:RNA binding"/>
    <property type="evidence" value="ECO:0007669"/>
    <property type="project" value="TreeGrafter"/>
</dbReference>
<dbReference type="FunFam" id="3.30.230.10:FF:000001">
    <property type="entry name" value="30S ribosomal protein S9"/>
    <property type="match status" value="1"/>
</dbReference>
<evidence type="ECO:0000313" key="8">
    <source>
        <dbReference type="EMBL" id="KAK3900835.1"/>
    </source>
</evidence>
<dbReference type="GO" id="GO:0006412">
    <property type="term" value="P:translation"/>
    <property type="evidence" value="ECO:0007669"/>
    <property type="project" value="InterPro"/>
</dbReference>
<keyword evidence="2 6" id="KW-0689">Ribosomal protein</keyword>
<dbReference type="InterPro" id="IPR023035">
    <property type="entry name" value="Ribosomal_uS9_bac/plastid"/>
</dbReference>
<dbReference type="PROSITE" id="PS00360">
    <property type="entry name" value="RIBOSOMAL_S9"/>
    <property type="match status" value="1"/>
</dbReference>
<dbReference type="GO" id="GO:0005763">
    <property type="term" value="C:mitochondrial small ribosomal subunit"/>
    <property type="evidence" value="ECO:0007669"/>
    <property type="project" value="TreeGrafter"/>
</dbReference>
<comment type="caution">
    <text evidence="8">The sequence shown here is derived from an EMBL/GenBank/DDBJ whole genome shotgun (WGS) entry which is preliminary data.</text>
</comment>
<dbReference type="PANTHER" id="PTHR21569:SF1">
    <property type="entry name" value="SMALL RIBOSOMAL SUBUNIT PROTEIN US9M"/>
    <property type="match status" value="1"/>
</dbReference>
<evidence type="ECO:0000256" key="7">
    <source>
        <dbReference type="SAM" id="MobiDB-lite"/>
    </source>
</evidence>
<organism evidence="8 9">
    <name type="scientific">Staphylotrichum tortipilum</name>
    <dbReference type="NCBI Taxonomy" id="2831512"/>
    <lineage>
        <taxon>Eukaryota</taxon>
        <taxon>Fungi</taxon>
        <taxon>Dikarya</taxon>
        <taxon>Ascomycota</taxon>
        <taxon>Pezizomycotina</taxon>
        <taxon>Sordariomycetes</taxon>
        <taxon>Sordariomycetidae</taxon>
        <taxon>Sordariales</taxon>
        <taxon>Chaetomiaceae</taxon>
        <taxon>Staphylotrichum</taxon>
    </lineage>
</organism>
<protein>
    <recommendedName>
        <fullName evidence="4">Small ribosomal subunit protein uS9m</fullName>
    </recommendedName>
    <alternativeName>
        <fullName evidence="5">37S ribosomal protein S9, mitochondrial</fullName>
    </alternativeName>
</protein>
<dbReference type="Gene3D" id="3.30.230.10">
    <property type="match status" value="1"/>
</dbReference>
<dbReference type="Pfam" id="PF00380">
    <property type="entry name" value="Ribosomal_S9"/>
    <property type="match status" value="1"/>
</dbReference>
<dbReference type="SUPFAM" id="SSF54211">
    <property type="entry name" value="Ribosomal protein S5 domain 2-like"/>
    <property type="match status" value="1"/>
</dbReference>
<comment type="similarity">
    <text evidence="1 6">Belongs to the universal ribosomal protein uS9 family.</text>
</comment>
<evidence type="ECO:0000256" key="2">
    <source>
        <dbReference type="ARBA" id="ARBA00022980"/>
    </source>
</evidence>
<reference evidence="8" key="2">
    <citation type="submission" date="2023-05" db="EMBL/GenBank/DDBJ databases">
        <authorList>
            <consortium name="Lawrence Berkeley National Laboratory"/>
            <person name="Steindorff A."/>
            <person name="Hensen N."/>
            <person name="Bonometti L."/>
            <person name="Westerberg I."/>
            <person name="Brannstrom I.O."/>
            <person name="Guillou S."/>
            <person name="Cros-Aarteil S."/>
            <person name="Calhoun S."/>
            <person name="Haridas S."/>
            <person name="Kuo A."/>
            <person name="Mondo S."/>
            <person name="Pangilinan J."/>
            <person name="Riley R."/>
            <person name="Labutti K."/>
            <person name="Andreopoulos B."/>
            <person name="Lipzen A."/>
            <person name="Chen C."/>
            <person name="Yanf M."/>
            <person name="Daum C."/>
            <person name="Ng V."/>
            <person name="Clum A."/>
            <person name="Ohm R."/>
            <person name="Martin F."/>
            <person name="Silar P."/>
            <person name="Natvig D."/>
            <person name="Lalanne C."/>
            <person name="Gautier V."/>
            <person name="Ament-Velasquez S.L."/>
            <person name="Kruys A."/>
            <person name="Hutchinson M.I."/>
            <person name="Powell A.J."/>
            <person name="Barry K."/>
            <person name="Miller A.N."/>
            <person name="Grigoriev I.V."/>
            <person name="Debuchy R."/>
            <person name="Gladieux P."/>
            <person name="Thoren M.H."/>
            <person name="Johannesson H."/>
        </authorList>
    </citation>
    <scope>NUCLEOTIDE SEQUENCE</scope>
    <source>
        <strain evidence="8">CBS 103.79</strain>
    </source>
</reference>